<protein>
    <submittedName>
        <fullName evidence="2">Tail fiber assembly protein</fullName>
    </submittedName>
</protein>
<dbReference type="AlphaFoldDB" id="A0A3N2RWB8"/>
<evidence type="ECO:0000313" key="3">
    <source>
        <dbReference type="Proteomes" id="UP000268051"/>
    </source>
</evidence>
<gene>
    <name evidence="2" type="ORF">EB837_17645</name>
</gene>
<comment type="caution">
    <text evidence="2">The sequence shown here is derived from an EMBL/GenBank/DDBJ whole genome shotgun (WGS) entry which is preliminary data.</text>
</comment>
<sequence length="143" mass="16269">MNFTYSANNNMFYPYEYRSQYELSGDWLSDGRDVTDEIFAEYTGKAPEGKRRASGSDGYPAWEDIPPRTHDEEVAVSEAERQGRINQANNYISSKQWPGKVALGRLSDTDKAQYNLWLDYLDALEAIDTASAPDINWPESPEV</sequence>
<dbReference type="OrthoDB" id="8596093at2"/>
<dbReference type="PANTHER" id="PTHR34413">
    <property type="entry name" value="PROPHAGE TAIL FIBER ASSEMBLY PROTEIN HOMOLOG TFAE-RELATED-RELATED"/>
    <property type="match status" value="1"/>
</dbReference>
<dbReference type="InterPro" id="IPR051220">
    <property type="entry name" value="TFA_Chaperone"/>
</dbReference>
<dbReference type="Proteomes" id="UP000268051">
    <property type="component" value="Unassembled WGS sequence"/>
</dbReference>
<dbReference type="InterPro" id="IPR003458">
    <property type="entry name" value="Phage_T4_Gp38_tail_assem"/>
</dbReference>
<evidence type="ECO:0000256" key="1">
    <source>
        <dbReference type="SAM" id="MobiDB-lite"/>
    </source>
</evidence>
<evidence type="ECO:0000313" key="2">
    <source>
        <dbReference type="EMBL" id="ROU11764.1"/>
    </source>
</evidence>
<reference evidence="2 3" key="1">
    <citation type="submission" date="2018-10" db="EMBL/GenBank/DDBJ databases">
        <title>Horizontal transference of carbapenem resistance between Klebsiella pneumoniae and Kluyvera ascorbata during abdominal infection: a case report.</title>
        <authorList>
            <person name="Raro O.H.F."/>
            <person name="Lima-Morales D."/>
            <person name="Barth A.L."/>
            <person name="Paim T.G.S."/>
            <person name="Mott M.P."/>
            <person name="Riche C.V.W."/>
            <person name="Teixeira U.F."/>
            <person name="Waechter F."/>
            <person name="Dias C.A.G."/>
        </authorList>
    </citation>
    <scope>NUCLEOTIDE SEQUENCE [LARGE SCALE GENOMIC DNA]</scope>
    <source>
        <strain evidence="2 3">OT2</strain>
    </source>
</reference>
<feature type="region of interest" description="Disordered" evidence="1">
    <location>
        <begin position="44"/>
        <end position="69"/>
    </location>
</feature>
<dbReference type="Pfam" id="PF02413">
    <property type="entry name" value="Caudo_TAP"/>
    <property type="match status" value="1"/>
</dbReference>
<dbReference type="PANTHER" id="PTHR34413:SF1">
    <property type="entry name" value="CYTOPLASMIC PROTEIN"/>
    <property type="match status" value="1"/>
</dbReference>
<organism evidence="2 3">
    <name type="scientific">Kluyvera ascorbata</name>
    <dbReference type="NCBI Taxonomy" id="51288"/>
    <lineage>
        <taxon>Bacteria</taxon>
        <taxon>Pseudomonadati</taxon>
        <taxon>Pseudomonadota</taxon>
        <taxon>Gammaproteobacteria</taxon>
        <taxon>Enterobacterales</taxon>
        <taxon>Enterobacteriaceae</taxon>
        <taxon>Kluyvera</taxon>
    </lineage>
</organism>
<accession>A0A3N2RWB8</accession>
<name>A0A3N2RWB8_9ENTR</name>
<dbReference type="EMBL" id="RHFN01000021">
    <property type="protein sequence ID" value="ROU11764.1"/>
    <property type="molecule type" value="Genomic_DNA"/>
</dbReference>
<dbReference type="RefSeq" id="WP_123652072.1">
    <property type="nucleotide sequence ID" value="NZ_RHFN01000021.1"/>
</dbReference>
<proteinExistence type="predicted"/>